<dbReference type="AlphaFoldDB" id="A0A6J6ND08"/>
<organism evidence="1">
    <name type="scientific">freshwater metagenome</name>
    <dbReference type="NCBI Taxonomy" id="449393"/>
    <lineage>
        <taxon>unclassified sequences</taxon>
        <taxon>metagenomes</taxon>
        <taxon>ecological metagenomes</taxon>
    </lineage>
</organism>
<proteinExistence type="predicted"/>
<dbReference type="EMBL" id="CAEZXG010000045">
    <property type="protein sequence ID" value="CAB4682645.1"/>
    <property type="molecule type" value="Genomic_DNA"/>
</dbReference>
<accession>A0A6J6ND08</accession>
<protein>
    <submittedName>
        <fullName evidence="1">Unannotated protein</fullName>
    </submittedName>
</protein>
<evidence type="ECO:0000313" key="1">
    <source>
        <dbReference type="EMBL" id="CAB4682645.1"/>
    </source>
</evidence>
<reference evidence="1" key="1">
    <citation type="submission" date="2020-05" db="EMBL/GenBank/DDBJ databases">
        <authorList>
            <person name="Chiriac C."/>
            <person name="Salcher M."/>
            <person name="Ghai R."/>
            <person name="Kavagutti S V."/>
        </authorList>
    </citation>
    <scope>NUCLEOTIDE SEQUENCE</scope>
</reference>
<name>A0A6J6ND08_9ZZZZ</name>
<gene>
    <name evidence="1" type="ORF">UFOPK2359_00797</name>
</gene>
<sequence length="130" mass="14045">MDTNNTAKAFIEIAGVKDPIAMSYGNHSGVAFWTAVLKTGAAPLYSTLGIISYKITMVAKDTTTMKVLSTKLVPKMLDGKRVIENGRAAYERVSYYRTIALSSALKGPTATWASNFTDTSKLTLYALPKA</sequence>